<proteinExistence type="predicted"/>
<reference evidence="1 2" key="1">
    <citation type="submission" date="2020-08" db="EMBL/GenBank/DDBJ databases">
        <title>Sequencing the genomes of 1000 actinobacteria strains.</title>
        <authorList>
            <person name="Klenk H.-P."/>
        </authorList>
    </citation>
    <scope>NUCLEOTIDE SEQUENCE [LARGE SCALE GENOMIC DNA]</scope>
    <source>
        <strain evidence="1 2">DSM 43023</strain>
    </source>
</reference>
<dbReference type="Proteomes" id="UP000534286">
    <property type="component" value="Unassembled WGS sequence"/>
</dbReference>
<accession>A0A7W7S033</accession>
<gene>
    <name evidence="1" type="ORF">FHR32_004873</name>
</gene>
<name>A0A7W7S033_9ACTN</name>
<evidence type="ECO:0000313" key="2">
    <source>
        <dbReference type="Proteomes" id="UP000534286"/>
    </source>
</evidence>
<sequence length="109" mass="11819">MSEELRFDHASLNEAGRHLLDTADLFRRHTGNLLAVVHGTGGTAWGGSATGQDMDQLTELLHQACGRLHGNLYLTGEGVQTMAHTMRVNELDIQDTIQAITPASTPRKA</sequence>
<keyword evidence="2" id="KW-1185">Reference proteome</keyword>
<dbReference type="AlphaFoldDB" id="A0A7W7S033"/>
<comment type="caution">
    <text evidence="1">The sequence shown here is derived from an EMBL/GenBank/DDBJ whole genome shotgun (WGS) entry which is preliminary data.</text>
</comment>
<protein>
    <submittedName>
        <fullName evidence="1">Uncharacterized protein</fullName>
    </submittedName>
</protein>
<dbReference type="RefSeq" id="WP_184756709.1">
    <property type="nucleotide sequence ID" value="NZ_BAABEK010000033.1"/>
</dbReference>
<evidence type="ECO:0000313" key="1">
    <source>
        <dbReference type="EMBL" id="MBB4940496.1"/>
    </source>
</evidence>
<organism evidence="1 2">
    <name type="scientific">Streptosporangium album</name>
    <dbReference type="NCBI Taxonomy" id="47479"/>
    <lineage>
        <taxon>Bacteria</taxon>
        <taxon>Bacillati</taxon>
        <taxon>Actinomycetota</taxon>
        <taxon>Actinomycetes</taxon>
        <taxon>Streptosporangiales</taxon>
        <taxon>Streptosporangiaceae</taxon>
        <taxon>Streptosporangium</taxon>
    </lineage>
</organism>
<dbReference type="EMBL" id="JACHJU010000002">
    <property type="protein sequence ID" value="MBB4940496.1"/>
    <property type="molecule type" value="Genomic_DNA"/>
</dbReference>